<dbReference type="Proteomes" id="UP000545286">
    <property type="component" value="Unassembled WGS sequence"/>
</dbReference>
<accession>A0A7W4ULP9</accession>
<name>A0A7W4ULP9_9MICO</name>
<dbReference type="AlphaFoldDB" id="A0A7W4ULP9"/>
<dbReference type="RefSeq" id="WP_183623200.1">
    <property type="nucleotide sequence ID" value="NZ_JACHWJ010000001.1"/>
</dbReference>
<sequence length="354" mass="39427">MQEVFPLDGGTAEESFSKVGAGTFTFPIGRTAMDFTYEQGRDLTTPNSRFVTQGTESRIEYTGLIKKRRWSEDLEAWVVQCKEVRSLFSQRFPHYVGEYGTPMSTVTITNKSLRHAVSQLIDLGANRGRERWDLRLTPGINQAGSFSDVLERAKMTKLEHALTRYERMPDGPNWHLKPTWEEPGLILFDRRIGAPRLDRGTFDFDLDAPDCPVIVGDYEEDGEEQSTGLMVQADGIGEGKIIAQVVEGDLADDGGGYDGFFLDDALRDDALTDELAFERGLAYLTAHQRPAASLPIRVRLRRDGTDPVLDPGARLTLRTATSRGLPPTSTWYVTGVKYRVGSDFVDVDSIPLPA</sequence>
<organism evidence="1 2">
    <name type="scientific">Pseudoclavibacter helvolus</name>
    <dbReference type="NCBI Taxonomy" id="255205"/>
    <lineage>
        <taxon>Bacteria</taxon>
        <taxon>Bacillati</taxon>
        <taxon>Actinomycetota</taxon>
        <taxon>Actinomycetes</taxon>
        <taxon>Micrococcales</taxon>
        <taxon>Microbacteriaceae</taxon>
        <taxon>Pseudoclavibacter</taxon>
    </lineage>
</organism>
<gene>
    <name evidence="1" type="ORF">FHX72_000893</name>
</gene>
<evidence type="ECO:0000313" key="2">
    <source>
        <dbReference type="Proteomes" id="UP000545286"/>
    </source>
</evidence>
<evidence type="ECO:0000313" key="1">
    <source>
        <dbReference type="EMBL" id="MBB2956781.1"/>
    </source>
</evidence>
<reference evidence="1 2" key="1">
    <citation type="submission" date="2020-08" db="EMBL/GenBank/DDBJ databases">
        <title>Sequencing the genomes of 1000 actinobacteria strains.</title>
        <authorList>
            <person name="Klenk H.-P."/>
        </authorList>
    </citation>
    <scope>NUCLEOTIDE SEQUENCE [LARGE SCALE GENOMIC DNA]</scope>
    <source>
        <strain evidence="1 2">DSM 20419</strain>
    </source>
</reference>
<proteinExistence type="predicted"/>
<protein>
    <submittedName>
        <fullName evidence="1">Uncharacterized protein</fullName>
    </submittedName>
</protein>
<dbReference type="EMBL" id="JACHWJ010000001">
    <property type="protein sequence ID" value="MBB2956781.1"/>
    <property type="molecule type" value="Genomic_DNA"/>
</dbReference>
<keyword evidence="2" id="KW-1185">Reference proteome</keyword>
<comment type="caution">
    <text evidence="1">The sequence shown here is derived from an EMBL/GenBank/DDBJ whole genome shotgun (WGS) entry which is preliminary data.</text>
</comment>